<evidence type="ECO:0000313" key="2">
    <source>
        <dbReference type="Proteomes" id="UP000001203"/>
    </source>
</evidence>
<sequence length="43" mass="5126">MISKIYGERQMVKIHFTKKVICSIFFSSKQQMMRSHGLTSMMR</sequence>
<evidence type="ECO:0000313" key="1">
    <source>
        <dbReference type="EMBL" id="ACB50076.1"/>
    </source>
</evidence>
<dbReference type="Proteomes" id="UP000001203">
    <property type="component" value="Chromosome circular"/>
</dbReference>
<gene>
    <name evidence="1" type="ordered locus">cce_0725</name>
</gene>
<organism evidence="1 2">
    <name type="scientific">Crocosphaera subtropica (strain ATCC 51142 / BH68)</name>
    <name type="common">Cyanothece sp. (strain ATCC 51142)</name>
    <dbReference type="NCBI Taxonomy" id="43989"/>
    <lineage>
        <taxon>Bacteria</taxon>
        <taxon>Bacillati</taxon>
        <taxon>Cyanobacteriota</taxon>
        <taxon>Cyanophyceae</taxon>
        <taxon>Oscillatoriophycideae</taxon>
        <taxon>Chroococcales</taxon>
        <taxon>Aphanothecaceae</taxon>
        <taxon>Crocosphaera</taxon>
        <taxon>Crocosphaera subtropica</taxon>
    </lineage>
</organism>
<dbReference type="EMBL" id="CP000806">
    <property type="protein sequence ID" value="ACB50076.1"/>
    <property type="molecule type" value="Genomic_DNA"/>
</dbReference>
<proteinExistence type="predicted"/>
<dbReference type="HOGENOM" id="CLU_3232479_0_0_3"/>
<reference evidence="1 2" key="1">
    <citation type="journal article" date="2008" name="Proc. Natl. Acad. Sci. U.S.A.">
        <title>The genome of Cyanothece 51142, a unicellular diazotrophic cyanobacterium important in the marine nitrogen cycle.</title>
        <authorList>
            <person name="Welsh E.A."/>
            <person name="Liberton M."/>
            <person name="Stoeckel J."/>
            <person name="Loh T."/>
            <person name="Elvitigala T."/>
            <person name="Wang C."/>
            <person name="Wollam A."/>
            <person name="Fulton R.S."/>
            <person name="Clifton S.W."/>
            <person name="Jacobs J.M."/>
            <person name="Aurora R."/>
            <person name="Ghosh B.K."/>
            <person name="Sherman L.A."/>
            <person name="Smith R.D."/>
            <person name="Wilson R.K."/>
            <person name="Pakrasi H.B."/>
        </authorList>
    </citation>
    <scope>NUCLEOTIDE SEQUENCE [LARGE SCALE GENOMIC DNA]</scope>
    <source>
        <strain evidence="2">ATCC 51142 / BH68</strain>
    </source>
</reference>
<keyword evidence="2" id="KW-1185">Reference proteome</keyword>
<name>B1WR18_CROS5</name>
<protein>
    <submittedName>
        <fullName evidence="1">Uncharacterized protein</fullName>
    </submittedName>
</protein>
<dbReference type="KEGG" id="cyt:cce_0725"/>
<accession>B1WR18</accession>
<dbReference type="AlphaFoldDB" id="B1WR18"/>